<accession>A0ABR5J9W5</accession>
<feature type="non-terminal residue" evidence="1">
    <location>
        <position position="119"/>
    </location>
</feature>
<organism evidence="1 2">
    <name type="scientific">Streptomyces varsoviensis</name>
    <dbReference type="NCBI Taxonomy" id="67373"/>
    <lineage>
        <taxon>Bacteria</taxon>
        <taxon>Bacillati</taxon>
        <taxon>Actinomycetota</taxon>
        <taxon>Actinomycetes</taxon>
        <taxon>Kitasatosporales</taxon>
        <taxon>Streptomycetaceae</taxon>
        <taxon>Streptomyces</taxon>
    </lineage>
</organism>
<name>A0ABR5J9W5_9ACTN</name>
<evidence type="ECO:0000313" key="2">
    <source>
        <dbReference type="Proteomes" id="UP000037020"/>
    </source>
</evidence>
<keyword evidence="2" id="KW-1185">Reference proteome</keyword>
<proteinExistence type="predicted"/>
<comment type="caution">
    <text evidence="1">The sequence shown here is derived from an EMBL/GenBank/DDBJ whole genome shotgun (WGS) entry which is preliminary data.</text>
</comment>
<evidence type="ECO:0000313" key="1">
    <source>
        <dbReference type="EMBL" id="KOG90241.1"/>
    </source>
</evidence>
<reference evidence="1 2" key="1">
    <citation type="submission" date="2015-07" db="EMBL/GenBank/DDBJ databases">
        <authorList>
            <person name="Ju K.-S."/>
            <person name="Doroghazi J.R."/>
            <person name="Metcalf W.W."/>
        </authorList>
    </citation>
    <scope>NUCLEOTIDE SEQUENCE [LARGE SCALE GENOMIC DNA]</scope>
    <source>
        <strain evidence="1 2">NRRL B-3589</strain>
    </source>
</reference>
<dbReference type="EMBL" id="LGUT01000827">
    <property type="protein sequence ID" value="KOG90241.1"/>
    <property type="molecule type" value="Genomic_DNA"/>
</dbReference>
<sequence length="119" mass="12951">PGRVDRLLLDSAIDPARFAVQTFQDATQANEEFLDAWARWAAPRNSTYGFGDTPAKVRATVEGIARQAAREPLRVGPYTADGQQVPLALATLMSDDRGFAEAAENIRVLHEAAQGRTVQ</sequence>
<protein>
    <submittedName>
        <fullName evidence="1">Uncharacterized protein</fullName>
    </submittedName>
</protein>
<dbReference type="Proteomes" id="UP000037020">
    <property type="component" value="Unassembled WGS sequence"/>
</dbReference>
<gene>
    <name evidence="1" type="ORF">ADK38_09825</name>
</gene>
<feature type="non-terminal residue" evidence="1">
    <location>
        <position position="1"/>
    </location>
</feature>